<organism evidence="3 4">
    <name type="scientific">Cellulomonas carbonis T26</name>
    <dbReference type="NCBI Taxonomy" id="947969"/>
    <lineage>
        <taxon>Bacteria</taxon>
        <taxon>Bacillati</taxon>
        <taxon>Actinomycetota</taxon>
        <taxon>Actinomycetes</taxon>
        <taxon>Micrococcales</taxon>
        <taxon>Cellulomonadaceae</taxon>
        <taxon>Cellulomonas</taxon>
    </lineage>
</organism>
<dbReference type="PANTHER" id="PTHR43252:SF6">
    <property type="entry name" value="NEGATIVE TRANSCRIPTION REGULATOR PADR"/>
    <property type="match status" value="1"/>
</dbReference>
<evidence type="ECO:0000313" key="4">
    <source>
        <dbReference type="Proteomes" id="UP000029839"/>
    </source>
</evidence>
<sequence>MAKEATTRYAVLGMLTLEPMTGYGLREAIARTIGHFWHESFGQLYPTLRALEAEGLVRTHPLGPRSREHRITDRGRDELRRWLGTPPSSSAAHRSELLLKVFFARHAEPGAVAGLVRAHRDTLVAARERYGGLEQEIAADQSPDRPHWLATVRHGIAMVDAGIAWSEETLRTLTDEDSR</sequence>
<dbReference type="Proteomes" id="UP000029839">
    <property type="component" value="Unassembled WGS sequence"/>
</dbReference>
<dbReference type="SUPFAM" id="SSF46785">
    <property type="entry name" value="Winged helix' DNA-binding domain"/>
    <property type="match status" value="1"/>
</dbReference>
<evidence type="ECO:0000259" key="1">
    <source>
        <dbReference type="Pfam" id="PF03551"/>
    </source>
</evidence>
<reference evidence="3 4" key="2">
    <citation type="journal article" date="2015" name="Stand. Genomic Sci.">
        <title>Draft genome sequence of Cellulomonas carbonis T26(T) and comparative analysis of six Cellulomonas genomes.</title>
        <authorList>
            <person name="Zhuang W."/>
            <person name="Zhang S."/>
            <person name="Xia X."/>
            <person name="Wang G."/>
        </authorList>
    </citation>
    <scope>NUCLEOTIDE SEQUENCE [LARGE SCALE GENOMIC DNA]</scope>
    <source>
        <strain evidence="3 4">T26</strain>
    </source>
</reference>
<dbReference type="InterPro" id="IPR005149">
    <property type="entry name" value="Tscrpt_reg_PadR_N"/>
</dbReference>
<evidence type="ECO:0000313" key="3">
    <source>
        <dbReference type="EMBL" id="KGM08578.1"/>
    </source>
</evidence>
<name>A0A0A0BJ91_9CELL</name>
<dbReference type="InterPro" id="IPR018309">
    <property type="entry name" value="Tscrpt_reg_PadR_C"/>
</dbReference>
<proteinExistence type="predicted"/>
<dbReference type="InterPro" id="IPR036390">
    <property type="entry name" value="WH_DNA-bd_sf"/>
</dbReference>
<dbReference type="Pfam" id="PF03551">
    <property type="entry name" value="PadR"/>
    <property type="match status" value="1"/>
</dbReference>
<feature type="domain" description="Transcription regulator PadR N-terminal" evidence="1">
    <location>
        <begin position="11"/>
        <end position="80"/>
    </location>
</feature>
<reference evidence="3 4" key="1">
    <citation type="submission" date="2013-08" db="EMBL/GenBank/DDBJ databases">
        <title>Genome sequencing of Cellulomonas carbonis T26.</title>
        <authorList>
            <person name="Chen F."/>
            <person name="Li Y."/>
            <person name="Wang G."/>
        </authorList>
    </citation>
    <scope>NUCLEOTIDE SEQUENCE [LARGE SCALE GENOMIC DNA]</scope>
    <source>
        <strain evidence="3 4">T26</strain>
    </source>
</reference>
<keyword evidence="4" id="KW-1185">Reference proteome</keyword>
<gene>
    <name evidence="3" type="ORF">N868_07670</name>
</gene>
<dbReference type="InterPro" id="IPR036388">
    <property type="entry name" value="WH-like_DNA-bd_sf"/>
</dbReference>
<dbReference type="AlphaFoldDB" id="A0A0A0BJ91"/>
<dbReference type="Pfam" id="PF10400">
    <property type="entry name" value="Vir_act_alpha_C"/>
    <property type="match status" value="1"/>
</dbReference>
<protein>
    <submittedName>
        <fullName evidence="3">PadR family transcriptional regulator</fullName>
    </submittedName>
</protein>
<dbReference type="RefSeq" id="WP_043610427.1">
    <property type="nucleotide sequence ID" value="NZ_AXCY01000195.1"/>
</dbReference>
<dbReference type="EMBL" id="AXCY01000195">
    <property type="protein sequence ID" value="KGM08578.1"/>
    <property type="molecule type" value="Genomic_DNA"/>
</dbReference>
<dbReference type="PANTHER" id="PTHR43252">
    <property type="entry name" value="TRANSCRIPTIONAL REGULATOR YQJI"/>
    <property type="match status" value="1"/>
</dbReference>
<feature type="domain" description="Transcription regulator PadR C-terminal" evidence="2">
    <location>
        <begin position="94"/>
        <end position="173"/>
    </location>
</feature>
<dbReference type="Gene3D" id="6.10.140.190">
    <property type="match status" value="1"/>
</dbReference>
<accession>A0A0A0BJ91</accession>
<evidence type="ECO:0000259" key="2">
    <source>
        <dbReference type="Pfam" id="PF10400"/>
    </source>
</evidence>
<dbReference type="Gene3D" id="1.10.10.10">
    <property type="entry name" value="Winged helix-like DNA-binding domain superfamily/Winged helix DNA-binding domain"/>
    <property type="match status" value="1"/>
</dbReference>
<comment type="caution">
    <text evidence="3">The sequence shown here is derived from an EMBL/GenBank/DDBJ whole genome shotgun (WGS) entry which is preliminary data.</text>
</comment>
<dbReference type="OrthoDB" id="1683430at2"/>